<evidence type="ECO:0000313" key="1">
    <source>
        <dbReference type="EMBL" id="KAK4124225.1"/>
    </source>
</evidence>
<dbReference type="GeneID" id="87823890"/>
<dbReference type="EMBL" id="MU853227">
    <property type="protein sequence ID" value="KAK4124225.1"/>
    <property type="molecule type" value="Genomic_DNA"/>
</dbReference>
<reference evidence="1" key="2">
    <citation type="submission" date="2023-05" db="EMBL/GenBank/DDBJ databases">
        <authorList>
            <consortium name="Lawrence Berkeley National Laboratory"/>
            <person name="Steindorff A."/>
            <person name="Hensen N."/>
            <person name="Bonometti L."/>
            <person name="Westerberg I."/>
            <person name="Brannstrom I.O."/>
            <person name="Guillou S."/>
            <person name="Cros-Aarteil S."/>
            <person name="Calhoun S."/>
            <person name="Haridas S."/>
            <person name="Kuo A."/>
            <person name="Mondo S."/>
            <person name="Pangilinan J."/>
            <person name="Riley R."/>
            <person name="Labutti K."/>
            <person name="Andreopoulos B."/>
            <person name="Lipzen A."/>
            <person name="Chen C."/>
            <person name="Yanf M."/>
            <person name="Daum C."/>
            <person name="Ng V."/>
            <person name="Clum A."/>
            <person name="Ohm R."/>
            <person name="Martin F."/>
            <person name="Silar P."/>
            <person name="Natvig D."/>
            <person name="Lalanne C."/>
            <person name="Gautier V."/>
            <person name="Ament-Velasquez S.L."/>
            <person name="Kruys A."/>
            <person name="Hutchinson M.I."/>
            <person name="Powell A.J."/>
            <person name="Barry K."/>
            <person name="Miller A.N."/>
            <person name="Grigoriev I.V."/>
            <person name="Debuchy R."/>
            <person name="Gladieux P."/>
            <person name="Thoren M.H."/>
            <person name="Johannesson H."/>
        </authorList>
    </citation>
    <scope>NUCLEOTIDE SEQUENCE</scope>
    <source>
        <strain evidence="1">CBS 731.68</strain>
    </source>
</reference>
<protein>
    <submittedName>
        <fullName evidence="1">Uncharacterized protein</fullName>
    </submittedName>
</protein>
<reference evidence="1" key="1">
    <citation type="journal article" date="2023" name="Mol. Phylogenet. Evol.">
        <title>Genome-scale phylogeny and comparative genomics of the fungal order Sordariales.</title>
        <authorList>
            <person name="Hensen N."/>
            <person name="Bonometti L."/>
            <person name="Westerberg I."/>
            <person name="Brannstrom I.O."/>
            <person name="Guillou S."/>
            <person name="Cros-Aarteil S."/>
            <person name="Calhoun S."/>
            <person name="Haridas S."/>
            <person name="Kuo A."/>
            <person name="Mondo S."/>
            <person name="Pangilinan J."/>
            <person name="Riley R."/>
            <person name="LaButti K."/>
            <person name="Andreopoulos B."/>
            <person name="Lipzen A."/>
            <person name="Chen C."/>
            <person name="Yan M."/>
            <person name="Daum C."/>
            <person name="Ng V."/>
            <person name="Clum A."/>
            <person name="Steindorff A."/>
            <person name="Ohm R.A."/>
            <person name="Martin F."/>
            <person name="Silar P."/>
            <person name="Natvig D.O."/>
            <person name="Lalanne C."/>
            <person name="Gautier V."/>
            <person name="Ament-Velasquez S.L."/>
            <person name="Kruys A."/>
            <person name="Hutchinson M.I."/>
            <person name="Powell A.J."/>
            <person name="Barry K."/>
            <person name="Miller A.N."/>
            <person name="Grigoriev I.V."/>
            <person name="Debuchy R."/>
            <person name="Gladieux P."/>
            <person name="Hiltunen Thoren M."/>
            <person name="Johannesson H."/>
        </authorList>
    </citation>
    <scope>NUCLEOTIDE SEQUENCE</scope>
    <source>
        <strain evidence="1">CBS 731.68</strain>
    </source>
</reference>
<gene>
    <name evidence="1" type="ORF">N657DRAFT_384104</name>
</gene>
<dbReference type="AlphaFoldDB" id="A0AAN6U1G4"/>
<organism evidence="1 2">
    <name type="scientific">Parathielavia appendiculata</name>
    <dbReference type="NCBI Taxonomy" id="2587402"/>
    <lineage>
        <taxon>Eukaryota</taxon>
        <taxon>Fungi</taxon>
        <taxon>Dikarya</taxon>
        <taxon>Ascomycota</taxon>
        <taxon>Pezizomycotina</taxon>
        <taxon>Sordariomycetes</taxon>
        <taxon>Sordariomycetidae</taxon>
        <taxon>Sordariales</taxon>
        <taxon>Chaetomiaceae</taxon>
        <taxon>Parathielavia</taxon>
    </lineage>
</organism>
<evidence type="ECO:0000313" key="2">
    <source>
        <dbReference type="Proteomes" id="UP001302602"/>
    </source>
</evidence>
<proteinExistence type="predicted"/>
<comment type="caution">
    <text evidence="1">The sequence shown here is derived from an EMBL/GenBank/DDBJ whole genome shotgun (WGS) entry which is preliminary data.</text>
</comment>
<keyword evidence="2" id="KW-1185">Reference proteome</keyword>
<name>A0AAN6U1G4_9PEZI</name>
<accession>A0AAN6U1G4</accession>
<dbReference type="Proteomes" id="UP001302602">
    <property type="component" value="Unassembled WGS sequence"/>
</dbReference>
<dbReference type="RefSeq" id="XP_062647996.1">
    <property type="nucleotide sequence ID" value="XM_062787120.1"/>
</dbReference>
<sequence>MACFSFGASCMIIAARVSSDLSYIGFGPLPNSPPSSSLSVSSLSISSSLSASLIGWLPPGGWGRPARAGFCTSGCGLSRHSWSHRS</sequence>